<sequence>MPAPSLSREEVAQILLAEFRRSGYEGASLSTLSAATGLGKSSLYHYFPNGKVDMGRAAMEVVGHWMREKVVPLLTSEAEPEKRLKRYFAAMSEFYAKGTLPCLTDLFTIGEAATYFQQQFKQNIGNTIKLISAVLEDAGFAPAEAARRAEDGLVMMHGALVVSRAQGSTAVFTRVVRAIPDVLLAE</sequence>
<keyword evidence="9" id="KW-1185">Reference proteome</keyword>
<evidence type="ECO:0000313" key="8">
    <source>
        <dbReference type="Proteomes" id="UP000197596"/>
    </source>
</evidence>
<dbReference type="EMBL" id="JABFMT010000006">
    <property type="protein sequence ID" value="NUU01611.1"/>
    <property type="molecule type" value="Genomic_DNA"/>
</dbReference>
<keyword evidence="3" id="KW-0804">Transcription</keyword>
<dbReference type="InterPro" id="IPR001647">
    <property type="entry name" value="HTH_TetR"/>
</dbReference>
<evidence type="ECO:0000313" key="9">
    <source>
        <dbReference type="Proteomes" id="UP000536746"/>
    </source>
</evidence>
<reference evidence="6 9" key="2">
    <citation type="journal article" date="2020" name="Front. Plant Sci.">
        <title>Isolation of Rhizosphere Bacteria That Improve Quality and Water Stress Tolerance in Greenhouse Ornamentals.</title>
        <authorList>
            <person name="Nordstedt N.P."/>
            <person name="Jones M.L."/>
        </authorList>
    </citation>
    <scope>NUCLEOTIDE SEQUENCE [LARGE SCALE GENOMIC DNA]</scope>
    <source>
        <strain evidence="6 9">C6C2</strain>
    </source>
</reference>
<organism evidence="7 8">
    <name type="scientific">Herbaspirillum robiniae</name>
    <dbReference type="NCBI Taxonomy" id="2014887"/>
    <lineage>
        <taxon>Bacteria</taxon>
        <taxon>Pseudomonadati</taxon>
        <taxon>Pseudomonadota</taxon>
        <taxon>Betaproteobacteria</taxon>
        <taxon>Burkholderiales</taxon>
        <taxon>Oxalobacteraceae</taxon>
        <taxon>Herbaspirillum</taxon>
    </lineage>
</organism>
<evidence type="ECO:0000313" key="7">
    <source>
        <dbReference type="EMBL" id="OWY28400.1"/>
    </source>
</evidence>
<dbReference type="GO" id="GO:0003677">
    <property type="term" value="F:DNA binding"/>
    <property type="evidence" value="ECO:0007669"/>
    <property type="project" value="UniProtKB-KW"/>
</dbReference>
<protein>
    <submittedName>
        <fullName evidence="7">TetR family transcriptional regulator</fullName>
    </submittedName>
    <submittedName>
        <fullName evidence="6">TetR/AcrR family transcriptional regulator</fullName>
    </submittedName>
</protein>
<dbReference type="InterPro" id="IPR009057">
    <property type="entry name" value="Homeodomain-like_sf"/>
</dbReference>
<dbReference type="Pfam" id="PF21993">
    <property type="entry name" value="TetR_C_13_2"/>
    <property type="match status" value="1"/>
</dbReference>
<dbReference type="InterPro" id="IPR054156">
    <property type="entry name" value="YxaF_TetR_C"/>
</dbReference>
<evidence type="ECO:0000256" key="1">
    <source>
        <dbReference type="ARBA" id="ARBA00023015"/>
    </source>
</evidence>
<evidence type="ECO:0000313" key="6">
    <source>
        <dbReference type="EMBL" id="NUU01611.1"/>
    </source>
</evidence>
<name>A0A246WPX7_9BURK</name>
<dbReference type="Pfam" id="PF00440">
    <property type="entry name" value="TetR_N"/>
    <property type="match status" value="1"/>
</dbReference>
<dbReference type="Gene3D" id="1.10.357.10">
    <property type="entry name" value="Tetracycline Repressor, domain 2"/>
    <property type="match status" value="1"/>
</dbReference>
<dbReference type="PANTHER" id="PTHR47506">
    <property type="entry name" value="TRANSCRIPTIONAL REGULATORY PROTEIN"/>
    <property type="match status" value="1"/>
</dbReference>
<dbReference type="PANTHER" id="PTHR47506:SF1">
    <property type="entry name" value="HTH-TYPE TRANSCRIPTIONAL REGULATOR YJDC"/>
    <property type="match status" value="1"/>
</dbReference>
<gene>
    <name evidence="7" type="ORF">CEJ42_14280</name>
    <name evidence="6" type="ORF">HNO84_08375</name>
</gene>
<feature type="domain" description="Transcriptional regulator LmrA/YxaF-like C-terminal" evidence="5">
    <location>
        <begin position="115"/>
        <end position="176"/>
    </location>
</feature>
<comment type="caution">
    <text evidence="7">The sequence shown here is derived from an EMBL/GenBank/DDBJ whole genome shotgun (WGS) entry which is preliminary data.</text>
</comment>
<dbReference type="AlphaFoldDB" id="A0A246WPX7"/>
<proteinExistence type="predicted"/>
<reference evidence="7 8" key="1">
    <citation type="submission" date="2017-06" db="EMBL/GenBank/DDBJ databases">
        <title>Herbaspirillum phytohormonus sp. nov., isolated from the root nodule of Robinia pseudoacacia in lead-zinc mine.</title>
        <authorList>
            <person name="Fan M."/>
            <person name="Lin Y."/>
        </authorList>
    </citation>
    <scope>NUCLEOTIDE SEQUENCE [LARGE SCALE GENOMIC DNA]</scope>
    <source>
        <strain evidence="7 8">HZ10</strain>
    </source>
</reference>
<evidence type="ECO:0000256" key="2">
    <source>
        <dbReference type="ARBA" id="ARBA00023125"/>
    </source>
</evidence>
<dbReference type="Proteomes" id="UP000197596">
    <property type="component" value="Unassembled WGS sequence"/>
</dbReference>
<dbReference type="RefSeq" id="WP_079217603.1">
    <property type="nucleotide sequence ID" value="NZ_CP018845.1"/>
</dbReference>
<keyword evidence="1" id="KW-0805">Transcription regulation</keyword>
<feature type="domain" description="HTH tetR-type" evidence="4">
    <location>
        <begin position="17"/>
        <end position="49"/>
    </location>
</feature>
<evidence type="ECO:0000259" key="5">
    <source>
        <dbReference type="Pfam" id="PF21993"/>
    </source>
</evidence>
<dbReference type="InterPro" id="IPR036271">
    <property type="entry name" value="Tet_transcr_reg_TetR-rel_C_sf"/>
</dbReference>
<keyword evidence="2" id="KW-0238">DNA-binding</keyword>
<dbReference type="SUPFAM" id="SSF48498">
    <property type="entry name" value="Tetracyclin repressor-like, C-terminal domain"/>
    <property type="match status" value="1"/>
</dbReference>
<dbReference type="OrthoDB" id="9809772at2"/>
<dbReference type="Proteomes" id="UP000536746">
    <property type="component" value="Unassembled WGS sequence"/>
</dbReference>
<dbReference type="EMBL" id="NJGU01000007">
    <property type="protein sequence ID" value="OWY28400.1"/>
    <property type="molecule type" value="Genomic_DNA"/>
</dbReference>
<dbReference type="SUPFAM" id="SSF46689">
    <property type="entry name" value="Homeodomain-like"/>
    <property type="match status" value="1"/>
</dbReference>
<evidence type="ECO:0000259" key="4">
    <source>
        <dbReference type="Pfam" id="PF00440"/>
    </source>
</evidence>
<accession>A0A246WPX7</accession>
<evidence type="ECO:0000256" key="3">
    <source>
        <dbReference type="ARBA" id="ARBA00023163"/>
    </source>
</evidence>